<dbReference type="Pfam" id="PF25919">
    <property type="entry name" value="BSH_CusB"/>
    <property type="match status" value="1"/>
</dbReference>
<dbReference type="Proteomes" id="UP000253772">
    <property type="component" value="Chromosome c2"/>
</dbReference>
<feature type="domain" description="CzcB-like C-terminal circularly permuted SH3-like" evidence="9">
    <location>
        <begin position="349"/>
        <end position="407"/>
    </location>
</feature>
<feature type="domain" description="CusB-like beta-barrel" evidence="8">
    <location>
        <begin position="264"/>
        <end position="340"/>
    </location>
</feature>
<dbReference type="PANTHER" id="PTHR30097:SF15">
    <property type="entry name" value="CATION EFFLUX SYSTEM PROTEIN CUSB"/>
    <property type="match status" value="1"/>
</dbReference>
<dbReference type="FunFam" id="2.40.30.170:FF:000010">
    <property type="entry name" value="Efflux RND transporter periplasmic adaptor subunit"/>
    <property type="match status" value="1"/>
</dbReference>
<dbReference type="GO" id="GO:0016020">
    <property type="term" value="C:membrane"/>
    <property type="evidence" value="ECO:0007669"/>
    <property type="project" value="InterPro"/>
</dbReference>
<feature type="domain" description="CusB-like three alpha-helical bundle" evidence="6">
    <location>
        <begin position="176"/>
        <end position="227"/>
    </location>
</feature>
<comment type="similarity">
    <text evidence="1">Belongs to the membrane fusion protein (MFP) (TC 8.A.1) family.</text>
</comment>
<dbReference type="InterPro" id="IPR058792">
    <property type="entry name" value="Beta-barrel_RND_2"/>
</dbReference>
<dbReference type="Gene3D" id="2.40.420.20">
    <property type="match status" value="1"/>
</dbReference>
<dbReference type="Pfam" id="PF25975">
    <property type="entry name" value="CzcB_C"/>
    <property type="match status" value="1"/>
</dbReference>
<dbReference type="Gene3D" id="2.40.30.170">
    <property type="match status" value="1"/>
</dbReference>
<dbReference type="InterPro" id="IPR021647">
    <property type="entry name" value="CusF_Ec"/>
</dbReference>
<feature type="domain" description="CusB-like barrel-sandwich hybrid" evidence="7">
    <location>
        <begin position="140"/>
        <end position="260"/>
    </location>
</feature>
<dbReference type="Pfam" id="PF25954">
    <property type="entry name" value="Beta-barrel_RND_2"/>
    <property type="match status" value="1"/>
</dbReference>
<dbReference type="InterPro" id="IPR051909">
    <property type="entry name" value="MFP_Cation_Efflux"/>
</dbReference>
<dbReference type="InterPro" id="IPR058649">
    <property type="entry name" value="CzcB_C"/>
</dbReference>
<dbReference type="AlphaFoldDB" id="A0A482IWS7"/>
<accession>A0A482IWS7</accession>
<dbReference type="GO" id="GO:0022857">
    <property type="term" value="F:transmembrane transporter activity"/>
    <property type="evidence" value="ECO:0007669"/>
    <property type="project" value="InterPro"/>
</dbReference>
<evidence type="ECO:0000256" key="1">
    <source>
        <dbReference type="ARBA" id="ARBA00009477"/>
    </source>
</evidence>
<dbReference type="EMBL" id="CP037901">
    <property type="protein sequence ID" value="QBP13428.1"/>
    <property type="molecule type" value="Genomic_DNA"/>
</dbReference>
<organism evidence="10 11">
    <name type="scientific">Cupriavidus metallidurans</name>
    <dbReference type="NCBI Taxonomy" id="119219"/>
    <lineage>
        <taxon>Bacteria</taxon>
        <taxon>Pseudomonadati</taxon>
        <taxon>Pseudomonadota</taxon>
        <taxon>Betaproteobacteria</taxon>
        <taxon>Burkholderiales</taxon>
        <taxon>Burkholderiaceae</taxon>
        <taxon>Cupriavidus</taxon>
    </lineage>
</organism>
<dbReference type="InterPro" id="IPR045800">
    <property type="entry name" value="HMBD"/>
</dbReference>
<proteinExistence type="inferred from homology"/>
<evidence type="ECO:0000256" key="4">
    <source>
        <dbReference type="SAM" id="Phobius"/>
    </source>
</evidence>
<evidence type="ECO:0000313" key="10">
    <source>
        <dbReference type="EMBL" id="QBP13428.1"/>
    </source>
</evidence>
<keyword evidence="4" id="KW-0812">Transmembrane</keyword>
<dbReference type="InterPro" id="IPR006143">
    <property type="entry name" value="RND_pump_MFP"/>
</dbReference>
<evidence type="ECO:0000256" key="3">
    <source>
        <dbReference type="SAM" id="MobiDB-lite"/>
    </source>
</evidence>
<gene>
    <name evidence="10" type="ORF">DDF84_027805</name>
</gene>
<dbReference type="Gene3D" id="2.40.50.100">
    <property type="match status" value="1"/>
</dbReference>
<dbReference type="GO" id="GO:0030288">
    <property type="term" value="C:outer membrane-bounded periplasmic space"/>
    <property type="evidence" value="ECO:0007669"/>
    <property type="project" value="TreeGrafter"/>
</dbReference>
<keyword evidence="2" id="KW-0813">Transport</keyword>
<sequence>MKTTAIARVAMSLAVAAGLGGAYYLGQQQRHQQASGSATVNGPHDGHDPAAGAELKTGKRILYWRDPMVPGQRFDKPGKSPYMDMPLIPVYEEENADGAAVRIDGRVTQNLGVRTAEVKLGRLEMALQVPGNVAINERGIEVIQARTTGFVEHTYVRTTMETVRKGQALAQVYSPDWVAAQEEYLAVARMPGNPQPELRDAAVARMRQVGMTDGQIRVVQASGKLQPRLTVNSAVDGIVTEVGARDGMTVPPGMTLFRIASLATVWVLAEVPESQAAALRPGQAVMASTTALPNLALPGKVDTILPDVSAGTRTIKVRIELQNKDRKLLPGMFVSVRMVPAGATARLLVPSEALIRTGARTIAMVAKGEGGFDPVEVKAGATAGGQSEILEGLKAGQQVVVSGQFLIDSEASLRGTVARMQETTSGPPVDSAASEASAAGPEHRAVGRIQSIGERSLIIAHEAIPSAQWGAMTMEFAAPPAGLPQGLKAGDRVAFSFRLDPHGMATLVTVAPQVQTAGAKP</sequence>
<dbReference type="NCBIfam" id="TIGR01730">
    <property type="entry name" value="RND_mfp"/>
    <property type="match status" value="1"/>
</dbReference>
<dbReference type="RefSeq" id="WP_017510653.1">
    <property type="nucleotide sequence ID" value="NZ_CP037901.1"/>
</dbReference>
<evidence type="ECO:0000259" key="8">
    <source>
        <dbReference type="Pfam" id="PF25954"/>
    </source>
</evidence>
<evidence type="ECO:0000259" key="5">
    <source>
        <dbReference type="Pfam" id="PF19335"/>
    </source>
</evidence>
<dbReference type="GO" id="GO:0015679">
    <property type="term" value="P:plasma membrane copper ion transport"/>
    <property type="evidence" value="ECO:0007669"/>
    <property type="project" value="TreeGrafter"/>
</dbReference>
<evidence type="ECO:0000259" key="7">
    <source>
        <dbReference type="Pfam" id="PF25919"/>
    </source>
</evidence>
<dbReference type="Pfam" id="PF19335">
    <property type="entry name" value="HMBD"/>
    <property type="match status" value="1"/>
</dbReference>
<dbReference type="Gene3D" id="6.10.140.730">
    <property type="match status" value="1"/>
</dbReference>
<dbReference type="Pfam" id="PF25869">
    <property type="entry name" value="3HB_CusB"/>
    <property type="match status" value="1"/>
</dbReference>
<evidence type="ECO:0000259" key="9">
    <source>
        <dbReference type="Pfam" id="PF25975"/>
    </source>
</evidence>
<feature type="transmembrane region" description="Helical" evidence="4">
    <location>
        <begin position="6"/>
        <end position="25"/>
    </location>
</feature>
<keyword evidence="4" id="KW-0472">Membrane</keyword>
<feature type="domain" description="Heavy metal binding" evidence="5">
    <location>
        <begin position="63"/>
        <end position="90"/>
    </location>
</feature>
<protein>
    <submittedName>
        <fullName evidence="10">Efflux RND transporter periplasmic adaptor subunit</fullName>
    </submittedName>
</protein>
<dbReference type="SUPFAM" id="SSF111369">
    <property type="entry name" value="HlyD-like secretion proteins"/>
    <property type="match status" value="1"/>
</dbReference>
<dbReference type="InterPro" id="IPR042230">
    <property type="entry name" value="CusF_sf"/>
</dbReference>
<dbReference type="Pfam" id="PF11604">
    <property type="entry name" value="CusF_Ec"/>
    <property type="match status" value="1"/>
</dbReference>
<dbReference type="GO" id="GO:0060003">
    <property type="term" value="P:copper ion export"/>
    <property type="evidence" value="ECO:0007669"/>
    <property type="project" value="TreeGrafter"/>
</dbReference>
<reference evidence="10 11" key="1">
    <citation type="submission" date="2019-03" db="EMBL/GenBank/DDBJ databases">
        <title>Comparative insights into the high quality Complete genome sequence of highly metal resistant Cupriavidus metallidurans strain BS1 isolated from a gold-copper mine.</title>
        <authorList>
            <person name="Mazhar H.S."/>
            <person name="Rensing C."/>
        </authorList>
    </citation>
    <scope>NUCLEOTIDE SEQUENCE [LARGE SCALE GENOMIC DNA]</scope>
    <source>
        <strain evidence="10 11">BS1</strain>
    </source>
</reference>
<name>A0A482IWS7_9BURK</name>
<dbReference type="InterPro" id="IPR058790">
    <property type="entry name" value="BSH_CusB"/>
</dbReference>
<dbReference type="PANTHER" id="PTHR30097">
    <property type="entry name" value="CATION EFFLUX SYSTEM PROTEIN CUSB"/>
    <property type="match status" value="1"/>
</dbReference>
<evidence type="ECO:0000259" key="6">
    <source>
        <dbReference type="Pfam" id="PF25869"/>
    </source>
</evidence>
<evidence type="ECO:0000313" key="11">
    <source>
        <dbReference type="Proteomes" id="UP000253772"/>
    </source>
</evidence>
<evidence type="ECO:0000256" key="2">
    <source>
        <dbReference type="ARBA" id="ARBA00022448"/>
    </source>
</evidence>
<dbReference type="GO" id="GO:0046914">
    <property type="term" value="F:transition metal ion binding"/>
    <property type="evidence" value="ECO:0007669"/>
    <property type="project" value="TreeGrafter"/>
</dbReference>
<feature type="region of interest" description="Disordered" evidence="3">
    <location>
        <begin position="421"/>
        <end position="445"/>
    </location>
</feature>
<dbReference type="InterPro" id="IPR058791">
    <property type="entry name" value="3HB_CusB"/>
</dbReference>
<keyword evidence="4" id="KW-1133">Transmembrane helix</keyword>
<dbReference type="OrthoDB" id="9806939at2"/>
<dbReference type="Gene3D" id="2.40.50.320">
    <property type="entry name" value="Copper binding periplasmic protein CusF"/>
    <property type="match status" value="1"/>
</dbReference>